<dbReference type="InterPro" id="IPR006566">
    <property type="entry name" value="FBD"/>
</dbReference>
<dbReference type="SUPFAM" id="SSF52058">
    <property type="entry name" value="L domain-like"/>
    <property type="match status" value="1"/>
</dbReference>
<protein>
    <submittedName>
        <fullName evidence="2">F-box protein</fullName>
    </submittedName>
</protein>
<name>A0AAD7PBJ8_QUISA</name>
<evidence type="ECO:0000313" key="3">
    <source>
        <dbReference type="Proteomes" id="UP001163823"/>
    </source>
</evidence>
<dbReference type="PANTHER" id="PTHR34145:SF28">
    <property type="entry name" value="F-BOX DOMAIN-CONTAINING PROTEIN"/>
    <property type="match status" value="1"/>
</dbReference>
<feature type="domain" description="FBD" evidence="1">
    <location>
        <begin position="360"/>
        <end position="432"/>
    </location>
</feature>
<evidence type="ECO:0000313" key="2">
    <source>
        <dbReference type="EMBL" id="KAJ7948839.1"/>
    </source>
</evidence>
<dbReference type="Gene3D" id="3.80.10.10">
    <property type="entry name" value="Ribonuclease Inhibitor"/>
    <property type="match status" value="1"/>
</dbReference>
<gene>
    <name evidence="2" type="ORF">O6P43_029266</name>
</gene>
<accession>A0AAD7PBJ8</accession>
<dbReference type="InterPro" id="IPR053772">
    <property type="entry name" value="At1g61320/At1g61330-like"/>
</dbReference>
<dbReference type="InterPro" id="IPR001810">
    <property type="entry name" value="F-box_dom"/>
</dbReference>
<organism evidence="2 3">
    <name type="scientific">Quillaja saponaria</name>
    <name type="common">Soap bark tree</name>
    <dbReference type="NCBI Taxonomy" id="32244"/>
    <lineage>
        <taxon>Eukaryota</taxon>
        <taxon>Viridiplantae</taxon>
        <taxon>Streptophyta</taxon>
        <taxon>Embryophyta</taxon>
        <taxon>Tracheophyta</taxon>
        <taxon>Spermatophyta</taxon>
        <taxon>Magnoliopsida</taxon>
        <taxon>eudicotyledons</taxon>
        <taxon>Gunneridae</taxon>
        <taxon>Pentapetalae</taxon>
        <taxon>rosids</taxon>
        <taxon>fabids</taxon>
        <taxon>Fabales</taxon>
        <taxon>Quillajaceae</taxon>
        <taxon>Quillaja</taxon>
    </lineage>
</organism>
<dbReference type="InterPro" id="IPR055411">
    <property type="entry name" value="LRR_FXL15/At3g58940/PEG3-like"/>
</dbReference>
<dbReference type="CDD" id="cd22160">
    <property type="entry name" value="F-box_AtFBL13-like"/>
    <property type="match status" value="1"/>
</dbReference>
<comment type="caution">
    <text evidence="2">The sequence shown here is derived from an EMBL/GenBank/DDBJ whole genome shotgun (WGS) entry which is preliminary data.</text>
</comment>
<reference evidence="2" key="1">
    <citation type="journal article" date="2023" name="Science">
        <title>Elucidation of the pathway for biosynthesis of saponin adjuvants from the soapbark tree.</title>
        <authorList>
            <person name="Reed J."/>
            <person name="Orme A."/>
            <person name="El-Demerdash A."/>
            <person name="Owen C."/>
            <person name="Martin L.B.B."/>
            <person name="Misra R.C."/>
            <person name="Kikuchi S."/>
            <person name="Rejzek M."/>
            <person name="Martin A.C."/>
            <person name="Harkess A."/>
            <person name="Leebens-Mack J."/>
            <person name="Louveau T."/>
            <person name="Stephenson M.J."/>
            <person name="Osbourn A."/>
        </authorList>
    </citation>
    <scope>NUCLEOTIDE SEQUENCE</scope>
    <source>
        <strain evidence="2">S10</strain>
    </source>
</reference>
<dbReference type="EMBL" id="JARAOO010000012">
    <property type="protein sequence ID" value="KAJ7948839.1"/>
    <property type="molecule type" value="Genomic_DNA"/>
</dbReference>
<dbReference type="PANTHER" id="PTHR34145">
    <property type="entry name" value="OS02G0105600 PROTEIN"/>
    <property type="match status" value="1"/>
</dbReference>
<dbReference type="SMART" id="SM00579">
    <property type="entry name" value="FBD"/>
    <property type="match status" value="1"/>
</dbReference>
<proteinExistence type="predicted"/>
<dbReference type="Proteomes" id="UP001163823">
    <property type="component" value="Chromosome 12"/>
</dbReference>
<sequence>MEVHEGQSSTGEDLISKLSDQLLSHIVSSLHIDEAVRTSVLSKRWKSVWRYAPKLEFNEKLMIKPLSRLLESRSENTSHQERILNSYVDNGLINGQGILIYVLLYRHHGNVDSCRFVHFSESMTILKQVQNWIDFLVHHENGIQDLYLECEVPRSEYGNMAYIYKNMKLNFPPMLFASLQTLELSNYVIEEISPFQGCQKLRTLKLRKVFITDEILNGILSNCEFLENFSIAWCGHYLPSLIIRNPILKFLELQQLSVNKIHVFADALVVLVLDTICCRAKNIVIDTASLRVFRCYYNTDRISAHSFGGDIHVLKTQEIFESCAGPVGDRGVTYGINSSEEGLLPNHISKFWEARDQQGDYITPKLRSVYMKGFKGKEQELEFVKYLITKATKLEMLKIIFGNYGRTREGVIATMNLLSLPRASVALAIVLKPGPNYV</sequence>
<dbReference type="Pfam" id="PF08387">
    <property type="entry name" value="FBD"/>
    <property type="match status" value="1"/>
</dbReference>
<evidence type="ECO:0000259" key="1">
    <source>
        <dbReference type="SMART" id="SM00579"/>
    </source>
</evidence>
<dbReference type="Pfam" id="PF24758">
    <property type="entry name" value="LRR_At5g56370"/>
    <property type="match status" value="1"/>
</dbReference>
<dbReference type="AlphaFoldDB" id="A0AAD7PBJ8"/>
<dbReference type="Pfam" id="PF00646">
    <property type="entry name" value="F-box"/>
    <property type="match status" value="1"/>
</dbReference>
<keyword evidence="3" id="KW-1185">Reference proteome</keyword>
<dbReference type="KEGG" id="qsa:O6P43_029266"/>
<dbReference type="InterPro" id="IPR032675">
    <property type="entry name" value="LRR_dom_sf"/>
</dbReference>
<dbReference type="InterPro" id="IPR036047">
    <property type="entry name" value="F-box-like_dom_sf"/>
</dbReference>
<dbReference type="SUPFAM" id="SSF81383">
    <property type="entry name" value="F-box domain"/>
    <property type="match status" value="1"/>
</dbReference>
<dbReference type="InterPro" id="IPR053781">
    <property type="entry name" value="F-box_AtFBL13-like"/>
</dbReference>